<dbReference type="Proteomes" id="UP000322918">
    <property type="component" value="Unassembled WGS sequence"/>
</dbReference>
<feature type="region of interest" description="Disordered" evidence="1">
    <location>
        <begin position="49"/>
        <end position="73"/>
    </location>
</feature>
<keyword evidence="4" id="KW-1185">Reference proteome</keyword>
<dbReference type="EMBL" id="VWNE01000007">
    <property type="protein sequence ID" value="KAA8484736.1"/>
    <property type="molecule type" value="Genomic_DNA"/>
</dbReference>
<evidence type="ECO:0000313" key="3">
    <source>
        <dbReference type="EMBL" id="KAA8484736.1"/>
    </source>
</evidence>
<keyword evidence="2" id="KW-0732">Signal</keyword>
<feature type="chain" id="PRO_5024453884" evidence="2">
    <location>
        <begin position="21"/>
        <end position="73"/>
    </location>
</feature>
<reference evidence="3 4" key="1">
    <citation type="submission" date="2019-09" db="EMBL/GenBank/DDBJ databases">
        <title>Pararcticibacter amylolyticus gen. nov., sp. nov., isolated from a rottenly hemp rope, and reclassification of Pedobacter tournemirensis as Pararcticibacter tournemirensis comb. nov.</title>
        <authorList>
            <person name="Cai Y."/>
        </authorList>
    </citation>
    <scope>NUCLEOTIDE SEQUENCE [LARGE SCALE GENOMIC DNA]</scope>
    <source>
        <strain evidence="3 4">TF5-37.2-LB10</strain>
    </source>
</reference>
<dbReference type="AlphaFoldDB" id="A0A5M9HCQ6"/>
<feature type="signal peptide" evidence="2">
    <location>
        <begin position="1"/>
        <end position="20"/>
    </location>
</feature>
<dbReference type="PROSITE" id="PS51257">
    <property type="entry name" value="PROKAR_LIPOPROTEIN"/>
    <property type="match status" value="1"/>
</dbReference>
<evidence type="ECO:0000256" key="1">
    <source>
        <dbReference type="SAM" id="MobiDB-lite"/>
    </source>
</evidence>
<protein>
    <submittedName>
        <fullName evidence="3">Uncharacterized protein</fullName>
    </submittedName>
</protein>
<sequence length="73" mass="7648">MKTNLIILALAVSVSITACGGNREETDDKDSIEAVRSADSMLQNELNADTSASSLDSVDTLTEDNTATGSKNK</sequence>
<evidence type="ECO:0000256" key="2">
    <source>
        <dbReference type="SAM" id="SignalP"/>
    </source>
</evidence>
<dbReference type="RefSeq" id="WP_141816822.1">
    <property type="nucleotide sequence ID" value="NZ_VFPL01000002.1"/>
</dbReference>
<evidence type="ECO:0000313" key="4">
    <source>
        <dbReference type="Proteomes" id="UP000322918"/>
    </source>
</evidence>
<accession>A0A5M9HCQ6</accession>
<name>A0A5M9HCQ6_9SPHI</name>
<proteinExistence type="predicted"/>
<gene>
    <name evidence="3" type="ORF">F1649_06070</name>
</gene>
<comment type="caution">
    <text evidence="3">The sequence shown here is derived from an EMBL/GenBank/DDBJ whole genome shotgun (WGS) entry which is preliminary data.</text>
</comment>
<dbReference type="OrthoDB" id="9957206at2"/>
<organism evidence="3 4">
    <name type="scientific">Arcticibacter tournemirensis</name>
    <dbReference type="NCBI Taxonomy" id="699437"/>
    <lineage>
        <taxon>Bacteria</taxon>
        <taxon>Pseudomonadati</taxon>
        <taxon>Bacteroidota</taxon>
        <taxon>Sphingobacteriia</taxon>
        <taxon>Sphingobacteriales</taxon>
        <taxon>Sphingobacteriaceae</taxon>
        <taxon>Arcticibacter</taxon>
    </lineage>
</organism>